<name>A0A0A9FUI8_ARUDO</name>
<sequence length="24" mass="2923">MFLPRYQRQTAKLTTVYYSSLPCR</sequence>
<reference evidence="1" key="2">
    <citation type="journal article" date="2015" name="Data Brief">
        <title>Shoot transcriptome of the giant reed, Arundo donax.</title>
        <authorList>
            <person name="Barrero R.A."/>
            <person name="Guerrero F.D."/>
            <person name="Moolhuijzen P."/>
            <person name="Goolsby J.A."/>
            <person name="Tidwell J."/>
            <person name="Bellgard S.E."/>
            <person name="Bellgard M.I."/>
        </authorList>
    </citation>
    <scope>NUCLEOTIDE SEQUENCE</scope>
    <source>
        <tissue evidence="1">Shoot tissue taken approximately 20 cm above the soil surface</tissue>
    </source>
</reference>
<reference evidence="1" key="1">
    <citation type="submission" date="2014-09" db="EMBL/GenBank/DDBJ databases">
        <authorList>
            <person name="Magalhaes I.L.F."/>
            <person name="Oliveira U."/>
            <person name="Santos F.R."/>
            <person name="Vidigal T.H.D.A."/>
            <person name="Brescovit A.D."/>
            <person name="Santos A.J."/>
        </authorList>
    </citation>
    <scope>NUCLEOTIDE SEQUENCE</scope>
    <source>
        <tissue evidence="1">Shoot tissue taken approximately 20 cm above the soil surface</tissue>
    </source>
</reference>
<evidence type="ECO:0000313" key="1">
    <source>
        <dbReference type="EMBL" id="JAE16505.1"/>
    </source>
</evidence>
<dbReference type="EMBL" id="GBRH01181391">
    <property type="protein sequence ID" value="JAE16505.1"/>
    <property type="molecule type" value="Transcribed_RNA"/>
</dbReference>
<accession>A0A0A9FUI8</accession>
<organism evidence="1">
    <name type="scientific">Arundo donax</name>
    <name type="common">Giant reed</name>
    <name type="synonym">Donax arundinaceus</name>
    <dbReference type="NCBI Taxonomy" id="35708"/>
    <lineage>
        <taxon>Eukaryota</taxon>
        <taxon>Viridiplantae</taxon>
        <taxon>Streptophyta</taxon>
        <taxon>Embryophyta</taxon>
        <taxon>Tracheophyta</taxon>
        <taxon>Spermatophyta</taxon>
        <taxon>Magnoliopsida</taxon>
        <taxon>Liliopsida</taxon>
        <taxon>Poales</taxon>
        <taxon>Poaceae</taxon>
        <taxon>PACMAD clade</taxon>
        <taxon>Arundinoideae</taxon>
        <taxon>Arundineae</taxon>
        <taxon>Arundo</taxon>
    </lineage>
</organism>
<protein>
    <submittedName>
        <fullName evidence="1">Uncharacterized protein</fullName>
    </submittedName>
</protein>
<dbReference type="AlphaFoldDB" id="A0A0A9FUI8"/>
<proteinExistence type="predicted"/>